<organism evidence="1 2">
    <name type="scientific">Nitrososphaera gargensis (strain Ga9.2)</name>
    <dbReference type="NCBI Taxonomy" id="1237085"/>
    <lineage>
        <taxon>Archaea</taxon>
        <taxon>Nitrososphaerota</taxon>
        <taxon>Nitrososphaeria</taxon>
        <taxon>Nitrososphaerales</taxon>
        <taxon>Nitrososphaeraceae</taxon>
        <taxon>Nitrososphaera</taxon>
    </lineage>
</organism>
<sequence length="149" mass="15963">MHKFPSLASPEVLEGSIIIDETSLEPNLSIAAEMVDLPARQQLLLSLAGNPPDVPLQARITGPNGETLVLYNVTNTLFSSTTVTVSTGNHTLEIKNAGSRPVTVSGALLISPIGQQDDGSIENDDVLHETRLKLQLFAGTLDWIITMFS</sequence>
<dbReference type="Proteomes" id="UP000008037">
    <property type="component" value="Chromosome"/>
</dbReference>
<evidence type="ECO:0000313" key="2">
    <source>
        <dbReference type="Proteomes" id="UP000008037"/>
    </source>
</evidence>
<protein>
    <submittedName>
        <fullName evidence="1">Uncharacterized protein</fullName>
    </submittedName>
</protein>
<evidence type="ECO:0000313" key="1">
    <source>
        <dbReference type="EMBL" id="AFU59236.1"/>
    </source>
</evidence>
<dbReference type="STRING" id="1237085.Ngar_c23100"/>
<accession>K0ICZ1</accession>
<reference evidence="1 2" key="1">
    <citation type="journal article" date="2012" name="Environ. Microbiol.">
        <title>The genome of the ammonia-oxidizing Candidatus Nitrososphaera gargensis: insights into metabolic versatility and environmental adaptations.</title>
        <authorList>
            <person name="Spang A."/>
            <person name="Poehlein A."/>
            <person name="Offre P."/>
            <person name="Zumbragel S."/>
            <person name="Haider S."/>
            <person name="Rychlik N."/>
            <person name="Nowka B."/>
            <person name="Schmeisser C."/>
            <person name="Lebedeva E.V."/>
            <person name="Rattei T."/>
            <person name="Bohm C."/>
            <person name="Schmid M."/>
            <person name="Galushko A."/>
            <person name="Hatzenpichler R."/>
            <person name="Weinmaier T."/>
            <person name="Daniel R."/>
            <person name="Schleper C."/>
            <person name="Spieck E."/>
            <person name="Streit W."/>
            <person name="Wagner M."/>
        </authorList>
    </citation>
    <scope>NUCLEOTIDE SEQUENCE [LARGE SCALE GENOMIC DNA]</scope>
    <source>
        <strain evidence="2">Ga9.2</strain>
    </source>
</reference>
<name>K0ICZ1_NITGG</name>
<proteinExistence type="predicted"/>
<dbReference type="HOGENOM" id="CLU_1745603_0_0_2"/>
<dbReference type="KEGG" id="nga:Ngar_c23100"/>
<dbReference type="EMBL" id="CP002408">
    <property type="protein sequence ID" value="AFU59236.1"/>
    <property type="molecule type" value="Genomic_DNA"/>
</dbReference>
<dbReference type="AlphaFoldDB" id="K0ICZ1"/>
<keyword evidence="2" id="KW-1185">Reference proteome</keyword>
<dbReference type="InParanoid" id="K0ICZ1"/>
<gene>
    <name evidence="1" type="ordered locus">Ngar_c23100</name>
</gene>
<dbReference type="BioCyc" id="CNIT1237085:G1324-2308-MONOMER"/>